<evidence type="ECO:0000259" key="4">
    <source>
        <dbReference type="Pfam" id="PF16987"/>
    </source>
</evidence>
<dbReference type="PANTHER" id="PTHR33137">
    <property type="entry name" value="MEDIATOR OF RNA POLYMERASE II TRANSCRIPTION SUBUNIT 15A-RELATED"/>
    <property type="match status" value="1"/>
</dbReference>
<feature type="compositionally biased region" description="Polar residues" evidence="3">
    <location>
        <begin position="852"/>
        <end position="875"/>
    </location>
</feature>
<evidence type="ECO:0000256" key="2">
    <source>
        <dbReference type="ARBA" id="ARBA00023242"/>
    </source>
</evidence>
<evidence type="ECO:0000256" key="1">
    <source>
        <dbReference type="ARBA" id="ARBA00004123"/>
    </source>
</evidence>
<dbReference type="AlphaFoldDB" id="A0A4Y1QY13"/>
<dbReference type="InterPro" id="IPR044661">
    <property type="entry name" value="MED15a/b/c-like"/>
</dbReference>
<protein>
    <recommendedName>
        <fullName evidence="4">Mediator complex subunit 15 KIX domain-containing protein</fullName>
    </recommendedName>
</protein>
<feature type="compositionally biased region" description="Polar residues" evidence="3">
    <location>
        <begin position="178"/>
        <end position="187"/>
    </location>
</feature>
<reference evidence="5" key="1">
    <citation type="journal article" date="2019" name="Science">
        <title>Mutation of a bHLH transcription factor allowed almond domestication.</title>
        <authorList>
            <person name="Sanchez-Perez R."/>
            <person name="Pavan S."/>
            <person name="Mazzeo R."/>
            <person name="Moldovan C."/>
            <person name="Aiese Cigliano R."/>
            <person name="Del Cueto J."/>
            <person name="Ricciardi F."/>
            <person name="Lotti C."/>
            <person name="Ricciardi L."/>
            <person name="Dicenta F."/>
            <person name="Lopez-Marques R.L."/>
            <person name="Lindberg Moller B."/>
        </authorList>
    </citation>
    <scope>NUCLEOTIDE SEQUENCE</scope>
</reference>
<organism evidence="5">
    <name type="scientific">Prunus dulcis</name>
    <name type="common">Almond</name>
    <name type="synonym">Amygdalus dulcis</name>
    <dbReference type="NCBI Taxonomy" id="3755"/>
    <lineage>
        <taxon>Eukaryota</taxon>
        <taxon>Viridiplantae</taxon>
        <taxon>Streptophyta</taxon>
        <taxon>Embryophyta</taxon>
        <taxon>Tracheophyta</taxon>
        <taxon>Spermatophyta</taxon>
        <taxon>Magnoliopsida</taxon>
        <taxon>eudicotyledons</taxon>
        <taxon>Gunneridae</taxon>
        <taxon>Pentapetalae</taxon>
        <taxon>rosids</taxon>
        <taxon>fabids</taxon>
        <taxon>Rosales</taxon>
        <taxon>Rosaceae</taxon>
        <taxon>Amygdaloideae</taxon>
        <taxon>Amygdaleae</taxon>
        <taxon>Prunus</taxon>
    </lineage>
</organism>
<feature type="compositionally biased region" description="Polar residues" evidence="3">
    <location>
        <begin position="212"/>
        <end position="229"/>
    </location>
</feature>
<dbReference type="GO" id="GO:0031490">
    <property type="term" value="F:chromatin DNA binding"/>
    <property type="evidence" value="ECO:0007669"/>
    <property type="project" value="InterPro"/>
</dbReference>
<dbReference type="Pfam" id="PF16987">
    <property type="entry name" value="KIX_2"/>
    <property type="match status" value="1"/>
</dbReference>
<feature type="compositionally biased region" description="Polar residues" evidence="3">
    <location>
        <begin position="439"/>
        <end position="453"/>
    </location>
</feature>
<feature type="region of interest" description="Disordered" evidence="3">
    <location>
        <begin position="346"/>
        <end position="399"/>
    </location>
</feature>
<dbReference type="Gene3D" id="1.10.246.20">
    <property type="entry name" value="Coactivator CBP, KIX domain"/>
    <property type="match status" value="1"/>
</dbReference>
<feature type="compositionally biased region" description="Polar residues" evidence="3">
    <location>
        <begin position="460"/>
        <end position="488"/>
    </location>
</feature>
<dbReference type="InterPro" id="IPR036529">
    <property type="entry name" value="KIX_dom_sf"/>
</dbReference>
<feature type="compositionally biased region" description="Polar residues" evidence="3">
    <location>
        <begin position="349"/>
        <end position="380"/>
    </location>
</feature>
<evidence type="ECO:0000256" key="3">
    <source>
        <dbReference type="SAM" id="MobiDB-lite"/>
    </source>
</evidence>
<gene>
    <name evidence="5" type="ORF">Prudu_005544</name>
</gene>
<keyword evidence="2" id="KW-0539">Nucleus</keyword>
<feature type="domain" description="Mediator complex subunit 15 KIX" evidence="4">
    <location>
        <begin position="67"/>
        <end position="142"/>
    </location>
</feature>
<feature type="region of interest" description="Disordered" evidence="3">
    <location>
        <begin position="439"/>
        <end position="514"/>
    </location>
</feature>
<dbReference type="EMBL" id="AP019298">
    <property type="protein sequence ID" value="BBG96677.1"/>
    <property type="molecule type" value="Genomic_DNA"/>
</dbReference>
<evidence type="ECO:0000313" key="5">
    <source>
        <dbReference type="EMBL" id="BBG96677.1"/>
    </source>
</evidence>
<sequence length="1176" mass="131082">LLHKAGKERYWAFESFLPLLRLCQGLFQTLSQLFLSTNTFAGDYSRGQKLLIIKGLFKLKLDMEPVDWRTQFPADSRERVVNKIMNTLRKRFPSSDSEKCISEIKNIALKFEEKIYMVARSQKEYVMKIMSRLEAMVPSSSKSNPPYSGPNTSNPGGNQGQSIAVQSRDQSQAREQHSLPNVPNTIASGGFSSNLVSARSTVSVPARVPLPNSATENSNSQKSVGNLSGQGAPINVSANNVRQEHGRQHSPHIGTQQNHEQLNHHLGIQVKQENITPSCIAQQKQLQQYQQQKLLKPAQKQTSQQSVMQTPAIRPSEAHVAPFSDLRQDQMSSFEQTTRSVIKNHPHTASRQIHQSQETPDIHQNVSSRPDNLAMQSPKQSHLMGTPGLQQQQTRLPGQPNNVQQWFQVQKMNLSSTHHEQLAERNNISVLQQSSQLLGTQCPSSGTRQSNFKMQEETQHTASALLPNQGQRSQPQSLERQLNSQSQPDKMRQLPNPTEQDQQQTYQTSGTVTSTSENRISFVDNWQEDTYRKVESLKSKFLTPLSDMLRKVTYTIQQFNSVSQQTERVSIERYKALKNRLTDIILHLNVPKSKITPSYKENLGSMERQILLILHTYGRAKPVPSLQHEQLPSDVHSMRQMVQLHSQTPQVHTHQDERKLPLQSVNLQCSATSNATNFVNSSRSPAEHPTLKHDMVHLRKNLTEQYSGQANSLTAVRQVASGSSKIPTGGSQKPKVQTLSQIPIHETQSLNALDSSCSTLKDMHLKLPKEEPAVQTQNPKQELRRHMITEQLVQQQKIVHQHHEPIDKKNLLIPLTKARTTLYPANSPSIKISSLVPLAASSRTGDSEKPISDTSSLSNAGSTGDPQVNGAQSPSPFVISTPGMSASPLLEEYTNGIHRNTSTIISDELTVSEPPIQRLTKVVNLMSSKTISAAVLDIGSIMCTTDRILGPETDGRSIGSFGKDLVEMTNSHLLKRYLTCQDNTFPTRKLKRCRSTVPMHVDDSLPEFSDKEKFDLDSTAISYIRRPRIEVNQTLLEEITVINHQLIDTVLDISDEDTPPTVTSAPIKVGEGTIVRCSFIAVAISPSLKSEQLSIQPLRLLVPANYPFNELEDLSAKVKSKLNISLRSLTEPLSLGEIARTWDVCARAAISEYAQQFGGGSFSSKCGMWEDCLSAA</sequence>
<feature type="region of interest" description="Disordered" evidence="3">
    <location>
        <begin position="208"/>
        <end position="233"/>
    </location>
</feature>
<dbReference type="PANTHER" id="PTHR33137:SF4">
    <property type="entry name" value="MEDIATOR OF RNA POLYMERASE II TRANSCRIPTION SUBUNIT 15A-RELATED"/>
    <property type="match status" value="1"/>
</dbReference>
<feature type="non-terminal residue" evidence="5">
    <location>
        <position position="1"/>
    </location>
</feature>
<comment type="subcellular location">
    <subcellularLocation>
        <location evidence="1">Nucleus</location>
    </subcellularLocation>
</comment>
<feature type="region of interest" description="Disordered" evidence="3">
    <location>
        <begin position="137"/>
        <end position="187"/>
    </location>
</feature>
<dbReference type="GO" id="GO:0005634">
    <property type="term" value="C:nucleus"/>
    <property type="evidence" value="ECO:0007669"/>
    <property type="project" value="UniProtKB-SubCell"/>
</dbReference>
<feature type="compositionally biased region" description="Polar residues" evidence="3">
    <location>
        <begin position="495"/>
        <end position="514"/>
    </location>
</feature>
<proteinExistence type="predicted"/>
<feature type="region of interest" description="Disordered" evidence="3">
    <location>
        <begin position="842"/>
        <end position="881"/>
    </location>
</feature>
<dbReference type="GO" id="GO:0003713">
    <property type="term" value="F:transcription coactivator activity"/>
    <property type="evidence" value="ECO:0007669"/>
    <property type="project" value="InterPro"/>
</dbReference>
<dbReference type="InterPro" id="IPR036546">
    <property type="entry name" value="MED15_KIX"/>
</dbReference>
<accession>A0A4Y1QY13</accession>
<feature type="compositionally biased region" description="Polar residues" evidence="3">
    <location>
        <begin position="138"/>
        <end position="170"/>
    </location>
</feature>
<name>A0A4Y1QY13_PRUDU</name>
<feature type="compositionally biased region" description="Polar residues" evidence="3">
    <location>
        <begin position="388"/>
        <end position="399"/>
    </location>
</feature>